<protein>
    <submittedName>
        <fullName evidence="2">EAL domain-containing protein</fullName>
    </submittedName>
</protein>
<evidence type="ECO:0000313" key="3">
    <source>
        <dbReference type="Proteomes" id="UP000738517"/>
    </source>
</evidence>
<dbReference type="CDD" id="cd01948">
    <property type="entry name" value="EAL"/>
    <property type="match status" value="1"/>
</dbReference>
<dbReference type="Proteomes" id="UP000738517">
    <property type="component" value="Unassembled WGS sequence"/>
</dbReference>
<evidence type="ECO:0000259" key="1">
    <source>
        <dbReference type="PROSITE" id="PS50883"/>
    </source>
</evidence>
<dbReference type="InterPro" id="IPR001633">
    <property type="entry name" value="EAL_dom"/>
</dbReference>
<dbReference type="Pfam" id="PF00563">
    <property type="entry name" value="EAL"/>
    <property type="match status" value="1"/>
</dbReference>
<dbReference type="PANTHER" id="PTHR33121:SF70">
    <property type="entry name" value="SIGNALING PROTEIN YKOW"/>
    <property type="match status" value="1"/>
</dbReference>
<feature type="domain" description="EAL" evidence="1">
    <location>
        <begin position="17"/>
        <end position="270"/>
    </location>
</feature>
<dbReference type="Gene3D" id="3.20.20.450">
    <property type="entry name" value="EAL domain"/>
    <property type="match status" value="1"/>
</dbReference>
<dbReference type="InterPro" id="IPR050706">
    <property type="entry name" value="Cyclic-di-GMP_PDE-like"/>
</dbReference>
<dbReference type="SMART" id="SM00052">
    <property type="entry name" value="EAL"/>
    <property type="match status" value="1"/>
</dbReference>
<keyword evidence="3" id="KW-1185">Reference proteome</keyword>
<dbReference type="EMBL" id="RSEJ01000024">
    <property type="protein sequence ID" value="NBI54833.1"/>
    <property type="molecule type" value="Genomic_DNA"/>
</dbReference>
<reference evidence="2 3" key="1">
    <citation type="journal article" date="2017" name="Int. J. Syst. Evol. Microbiol.">
        <title>Photobacterium alginatilyticum sp. nov., a marine bacterium isolated from bottom seawater.</title>
        <authorList>
            <person name="Wang X."/>
            <person name="Wang Y."/>
            <person name="Yang X."/>
            <person name="Sun H."/>
            <person name="Li B."/>
            <person name="Zhang X.H."/>
        </authorList>
    </citation>
    <scope>NUCLEOTIDE SEQUENCE [LARGE SCALE GENOMIC DNA]</scope>
    <source>
        <strain evidence="2 3">P03D4</strain>
    </source>
</reference>
<dbReference type="SUPFAM" id="SSF141868">
    <property type="entry name" value="EAL domain-like"/>
    <property type="match status" value="1"/>
</dbReference>
<name>A0ABW9YLZ9_9GAMM</name>
<dbReference type="InterPro" id="IPR035919">
    <property type="entry name" value="EAL_sf"/>
</dbReference>
<dbReference type="PANTHER" id="PTHR33121">
    <property type="entry name" value="CYCLIC DI-GMP PHOSPHODIESTERASE PDEF"/>
    <property type="match status" value="1"/>
</dbReference>
<evidence type="ECO:0000313" key="2">
    <source>
        <dbReference type="EMBL" id="NBI54833.1"/>
    </source>
</evidence>
<organism evidence="2 3">
    <name type="scientific">Photobacterium alginatilyticum</name>
    <dbReference type="NCBI Taxonomy" id="1775171"/>
    <lineage>
        <taxon>Bacteria</taxon>
        <taxon>Pseudomonadati</taxon>
        <taxon>Pseudomonadota</taxon>
        <taxon>Gammaproteobacteria</taxon>
        <taxon>Vibrionales</taxon>
        <taxon>Vibrionaceae</taxon>
        <taxon>Photobacterium</taxon>
    </lineage>
</organism>
<proteinExistence type="predicted"/>
<accession>A0ABW9YLZ9</accession>
<gene>
    <name evidence="2" type="ORF">EIZ48_20150</name>
</gene>
<comment type="caution">
    <text evidence="2">The sequence shown here is derived from an EMBL/GenBank/DDBJ whole genome shotgun (WGS) entry which is preliminary data.</text>
</comment>
<dbReference type="PROSITE" id="PS50883">
    <property type="entry name" value="EAL"/>
    <property type="match status" value="1"/>
</dbReference>
<sequence>MGKNMRNGCNNDVCADAMAIKGVLENMSDMSSFFAVYQPIIDYGQEKKIVGFEALARLKHKKHGTIYPAKFIPVISQMGKLNQLSYRIISEAIQFVVDYNHRNNTDVFVSLNISPNQISDSCFVKDITRIVGDVPSIKNKITIEITEEFESFMSNSFIQNIRKLRRSGFKVALDDFGSGFFSLISIVELTYDYLKIDKKTVARVSNNKDLKNILSSFVRYCNSNNITVISEGVETKEQIDTLMDLNINIYQGYYFSQPIRYVKALDYTCC</sequence>